<sequence>MATRGPRIQALRHLPWLVFLFSTTRVFCASPSKVPRLGVHGPYGARNHHGKVKVQSLAPSDHEFRTFYYNQTLDHFNYRPESYKTFQHRYVVSFKHWRGPDTMAPIFVYFGEESSLNDDLGSIGILSDNAARFGALQVYIEVMLAAWFRLKYPHVALGALASSAPVLYFDNITPSNGYYTVVTKDFKESSESCYKTIKQSWFEIDKVAAKADGLSILQKKLNACKPLEAAKELKNFLDSLFSVAAQYDRPPRYPVDLVCKGIDSAPEGSDVLDRIFSGVVAYFGKKPCYNLDAFFSAETLEGWTWQTCSELVIPIGRGSNDTMFPAEPFDLKEYIEECKSAFGHFKEVLRRFSSNIIFSNGLRDPYSSGGVLENISDSILAVYTTKGAHCMDILPATIGDPDWVVLQRNIEIEIINGWILKYYQDLLENSS</sequence>
<dbReference type="Pfam" id="PF05577">
    <property type="entry name" value="Peptidase_S28"/>
    <property type="match status" value="2"/>
</dbReference>
<evidence type="ECO:0008006" key="8">
    <source>
        <dbReference type="Google" id="ProtNLM"/>
    </source>
</evidence>
<evidence type="ECO:0000256" key="2">
    <source>
        <dbReference type="ARBA" id="ARBA00022729"/>
    </source>
</evidence>
<gene>
    <name evidence="6" type="ORF">POTOM_038922</name>
</gene>
<evidence type="ECO:0000256" key="4">
    <source>
        <dbReference type="ARBA" id="ARBA00023180"/>
    </source>
</evidence>
<protein>
    <recommendedName>
        <fullName evidence="8">Lysosomal Pro-X carboxypeptidase</fullName>
    </recommendedName>
</protein>
<comment type="caution">
    <text evidence="6">The sequence shown here is derived from an EMBL/GenBank/DDBJ whole genome shotgun (WGS) entry which is preliminary data.</text>
</comment>
<dbReference type="InterPro" id="IPR008758">
    <property type="entry name" value="Peptidase_S28"/>
</dbReference>
<keyword evidence="7" id="KW-1185">Reference proteome</keyword>
<keyword evidence="4" id="KW-0325">Glycoprotein</keyword>
<dbReference type="GO" id="GO:0008239">
    <property type="term" value="F:dipeptidyl-peptidase activity"/>
    <property type="evidence" value="ECO:0007669"/>
    <property type="project" value="TreeGrafter"/>
</dbReference>
<dbReference type="OrthoDB" id="2130629at2759"/>
<feature type="signal peptide" evidence="5">
    <location>
        <begin position="1"/>
        <end position="28"/>
    </location>
</feature>
<evidence type="ECO:0000313" key="6">
    <source>
        <dbReference type="EMBL" id="KAG6758563.1"/>
    </source>
</evidence>
<evidence type="ECO:0000256" key="3">
    <source>
        <dbReference type="ARBA" id="ARBA00022801"/>
    </source>
</evidence>
<name>A0A8X7YTA5_POPTO</name>
<accession>A0A8X7YTA5</accession>
<proteinExistence type="predicted"/>
<dbReference type="PANTHER" id="PTHR11010">
    <property type="entry name" value="PROTEASE S28 PRO-X CARBOXYPEPTIDASE-RELATED"/>
    <property type="match status" value="1"/>
</dbReference>
<dbReference type="PANTHER" id="PTHR11010:SF37">
    <property type="entry name" value="LYSOSOMAL PRO-X CARBOXYPEPTIDASE"/>
    <property type="match status" value="1"/>
</dbReference>
<dbReference type="EMBL" id="JAAWWB010000020">
    <property type="protein sequence ID" value="KAG6758563.1"/>
    <property type="molecule type" value="Genomic_DNA"/>
</dbReference>
<reference evidence="6" key="1">
    <citation type="journal article" date="2020" name="bioRxiv">
        <title>Hybrid origin of Populus tomentosa Carr. identified through genome sequencing and phylogenomic analysis.</title>
        <authorList>
            <person name="An X."/>
            <person name="Gao K."/>
            <person name="Chen Z."/>
            <person name="Li J."/>
            <person name="Yang X."/>
            <person name="Yang X."/>
            <person name="Zhou J."/>
            <person name="Guo T."/>
            <person name="Zhao T."/>
            <person name="Huang S."/>
            <person name="Miao D."/>
            <person name="Khan W.U."/>
            <person name="Rao P."/>
            <person name="Ye M."/>
            <person name="Lei B."/>
            <person name="Liao W."/>
            <person name="Wang J."/>
            <person name="Ji L."/>
            <person name="Li Y."/>
            <person name="Guo B."/>
            <person name="Mustafa N.S."/>
            <person name="Li S."/>
            <person name="Yun Q."/>
            <person name="Keller S.R."/>
            <person name="Mao J."/>
            <person name="Zhang R."/>
            <person name="Strauss S.H."/>
        </authorList>
    </citation>
    <scope>NUCLEOTIDE SEQUENCE</scope>
    <source>
        <strain evidence="6">GM15</strain>
        <tissue evidence="6">Leaf</tissue>
    </source>
</reference>
<feature type="chain" id="PRO_5036484333" description="Lysosomal Pro-X carboxypeptidase" evidence="5">
    <location>
        <begin position="29"/>
        <end position="431"/>
    </location>
</feature>
<organism evidence="6 7">
    <name type="scientific">Populus tomentosa</name>
    <name type="common">Chinese white poplar</name>
    <dbReference type="NCBI Taxonomy" id="118781"/>
    <lineage>
        <taxon>Eukaryota</taxon>
        <taxon>Viridiplantae</taxon>
        <taxon>Streptophyta</taxon>
        <taxon>Embryophyta</taxon>
        <taxon>Tracheophyta</taxon>
        <taxon>Spermatophyta</taxon>
        <taxon>Magnoliopsida</taxon>
        <taxon>eudicotyledons</taxon>
        <taxon>Gunneridae</taxon>
        <taxon>Pentapetalae</taxon>
        <taxon>rosids</taxon>
        <taxon>fabids</taxon>
        <taxon>Malpighiales</taxon>
        <taxon>Salicaceae</taxon>
        <taxon>Saliceae</taxon>
        <taxon>Populus</taxon>
    </lineage>
</organism>
<keyword evidence="2 5" id="KW-0732">Signal</keyword>
<evidence type="ECO:0000313" key="7">
    <source>
        <dbReference type="Proteomes" id="UP000886885"/>
    </source>
</evidence>
<dbReference type="Proteomes" id="UP000886885">
    <property type="component" value="Chromosome 10D"/>
</dbReference>
<dbReference type="GO" id="GO:0006508">
    <property type="term" value="P:proteolysis"/>
    <property type="evidence" value="ECO:0007669"/>
    <property type="project" value="UniProtKB-KW"/>
</dbReference>
<dbReference type="AlphaFoldDB" id="A0A8X7YTA5"/>
<keyword evidence="3" id="KW-0378">Hydrolase</keyword>
<dbReference type="GO" id="GO:0070008">
    <property type="term" value="F:serine-type exopeptidase activity"/>
    <property type="evidence" value="ECO:0007669"/>
    <property type="project" value="InterPro"/>
</dbReference>
<dbReference type="FunFam" id="1.20.120.980:FF:000006">
    <property type="entry name" value="Serine carboxypeptidase S28 family protein"/>
    <property type="match status" value="1"/>
</dbReference>
<evidence type="ECO:0000256" key="5">
    <source>
        <dbReference type="SAM" id="SignalP"/>
    </source>
</evidence>
<evidence type="ECO:0000256" key="1">
    <source>
        <dbReference type="ARBA" id="ARBA00022670"/>
    </source>
</evidence>
<keyword evidence="1" id="KW-0645">Protease</keyword>